<dbReference type="SMART" id="SM00507">
    <property type="entry name" value="HNHc"/>
    <property type="match status" value="1"/>
</dbReference>
<dbReference type="Gene3D" id="1.10.30.50">
    <property type="match status" value="1"/>
</dbReference>
<dbReference type="OrthoDB" id="4398180at2"/>
<evidence type="ECO:0000256" key="1">
    <source>
        <dbReference type="ARBA" id="ARBA00023450"/>
    </source>
</evidence>
<keyword evidence="5" id="KW-1185">Reference proteome</keyword>
<organism evidence="4 5">
    <name type="scientific">Corynebacterium testudinoris</name>
    <dbReference type="NCBI Taxonomy" id="136857"/>
    <lineage>
        <taxon>Bacteria</taxon>
        <taxon>Bacillati</taxon>
        <taxon>Actinomycetota</taxon>
        <taxon>Actinomycetes</taxon>
        <taxon>Mycobacteriales</taxon>
        <taxon>Corynebacteriaceae</taxon>
        <taxon>Corynebacterium</taxon>
    </lineage>
</organism>
<feature type="compositionally biased region" description="Basic and acidic residues" evidence="2">
    <location>
        <begin position="434"/>
        <end position="456"/>
    </location>
</feature>
<feature type="compositionally biased region" description="Basic and acidic residues" evidence="2">
    <location>
        <begin position="177"/>
        <end position="200"/>
    </location>
</feature>
<feature type="region of interest" description="Disordered" evidence="2">
    <location>
        <begin position="102"/>
        <end position="200"/>
    </location>
</feature>
<sequence length="545" mass="59519">MSTKQQLDALVDQAVDALAQLAAAMSDPSSLDFEDVRDGVIKLETITGSKSTVDAAFAWIAERSNAGRLVGSTRSIEYLTKTLGISYREAVDRLSRGESLFTVPAAQPVPSSPVSPVPSEDMGDSEAEEEHRRRQEEARKEAERRQQRDREAQERARKKAQEVADEKQRIISQELRNLGEHSRPSKSLLHEQALEEADKRTPEDLRIWLRRQVKNANASARRPDGSKDPFAGYKRRYLSMGEPDGDGNVRLTATLPASIAAMLKAALAPGLRPGANTLAPEGEDKRRRSVRAVDQLQAILEGHLANDSKVNRQGVGSVVVSMTTEDVENMSSESVFLSNTGDLLTPFDILKLGAASFDLGILHDTAGKPLAVGRTVRTATLYQRLALFALEGLCACGNCSGAAIYNHVHHIQAWVHGGMTDLENLTLVCPSHHADNNDNRDGARGMGHMTRDRESGRAGWKPAGSHQLQFNNTELQEHSAGARLRARKKTEGKDQARGDVGPPMPLHPTVADAVDAWKNPPDNSGGLTEDDIWDELLYPDPPKSA</sequence>
<evidence type="ECO:0000313" key="5">
    <source>
        <dbReference type="Proteomes" id="UP000035540"/>
    </source>
</evidence>
<dbReference type="GO" id="GO:0004519">
    <property type="term" value="F:endonuclease activity"/>
    <property type="evidence" value="ECO:0007669"/>
    <property type="project" value="InterPro"/>
</dbReference>
<accession>A0A0G3H4S8</accession>
<dbReference type="Pfam" id="PF01844">
    <property type="entry name" value="HNH"/>
    <property type="match status" value="1"/>
</dbReference>
<dbReference type="GO" id="GO:0003676">
    <property type="term" value="F:nucleic acid binding"/>
    <property type="evidence" value="ECO:0007669"/>
    <property type="project" value="InterPro"/>
</dbReference>
<reference evidence="5" key="2">
    <citation type="submission" date="2015-05" db="EMBL/GenBank/DDBJ databases">
        <title>Complete genome sequence of Corynebacterium testudinoris DSM 44614, recovered from necrotic lesions in the mouth of a tortoise.</title>
        <authorList>
            <person name="Ruckert C."/>
            <person name="Albersmeier A."/>
            <person name="Winkler A."/>
            <person name="Tauch A."/>
        </authorList>
    </citation>
    <scope>NUCLEOTIDE SEQUENCE [LARGE SCALE GENOMIC DNA]</scope>
    <source>
        <strain evidence="5">DSM 44614</strain>
    </source>
</reference>
<dbReference type="CDD" id="cd00085">
    <property type="entry name" value="HNHc"/>
    <property type="match status" value="1"/>
</dbReference>
<dbReference type="KEGG" id="cted:CTEST_04845"/>
<reference evidence="4 5" key="1">
    <citation type="journal article" date="2015" name="Genome Announc.">
        <title>Complete Genome Sequence of the Type Strain Corynebacterium testudinoris DSM 44614, Recovered from Necrotic Lesions in the Mouth of a Tortoise.</title>
        <authorList>
            <person name="Ruckert C."/>
            <person name="Kriete M."/>
            <person name="Jaenicke S."/>
            <person name="Winkler A."/>
            <person name="Tauch A."/>
        </authorList>
    </citation>
    <scope>NUCLEOTIDE SEQUENCE [LARGE SCALE GENOMIC DNA]</scope>
    <source>
        <strain evidence="4 5">DSM 44614</strain>
    </source>
</reference>
<evidence type="ECO:0000259" key="3">
    <source>
        <dbReference type="SMART" id="SM00507"/>
    </source>
</evidence>
<dbReference type="Pfam" id="PF02720">
    <property type="entry name" value="DUF222"/>
    <property type="match status" value="1"/>
</dbReference>
<dbReference type="Proteomes" id="UP000035540">
    <property type="component" value="Chromosome"/>
</dbReference>
<dbReference type="InterPro" id="IPR002711">
    <property type="entry name" value="HNH"/>
</dbReference>
<feature type="compositionally biased region" description="Basic and acidic residues" evidence="2">
    <location>
        <begin position="129"/>
        <end position="169"/>
    </location>
</feature>
<dbReference type="GO" id="GO:0008270">
    <property type="term" value="F:zinc ion binding"/>
    <property type="evidence" value="ECO:0007669"/>
    <property type="project" value="InterPro"/>
</dbReference>
<dbReference type="EMBL" id="CP011545">
    <property type="protein sequence ID" value="AKK08416.1"/>
    <property type="molecule type" value="Genomic_DNA"/>
</dbReference>
<name>A0A0G3H4S8_9CORY</name>
<evidence type="ECO:0000313" key="4">
    <source>
        <dbReference type="EMBL" id="AKK08416.1"/>
    </source>
</evidence>
<gene>
    <name evidence="4" type="ORF">CTEST_04845</name>
</gene>
<feature type="domain" description="HNH nuclease" evidence="3">
    <location>
        <begin position="382"/>
        <end position="434"/>
    </location>
</feature>
<proteinExistence type="inferred from homology"/>
<dbReference type="STRING" id="136857.CTEST_04845"/>
<dbReference type="PATRIC" id="fig|136857.5.peg.963"/>
<feature type="region of interest" description="Disordered" evidence="2">
    <location>
        <begin position="434"/>
        <end position="545"/>
    </location>
</feature>
<dbReference type="RefSeq" id="WP_052844303.1">
    <property type="nucleotide sequence ID" value="NZ_CP011545.1"/>
</dbReference>
<comment type="similarity">
    <text evidence="1">Belongs to the Rv1128c/1148c/1588c/1702c/1945/3466 family.</text>
</comment>
<dbReference type="InterPro" id="IPR003870">
    <property type="entry name" value="DUF222"/>
</dbReference>
<dbReference type="AlphaFoldDB" id="A0A0G3H4S8"/>
<evidence type="ECO:0000256" key="2">
    <source>
        <dbReference type="SAM" id="MobiDB-lite"/>
    </source>
</evidence>
<protein>
    <recommendedName>
        <fullName evidence="3">HNH nuclease domain-containing protein</fullName>
    </recommendedName>
</protein>
<dbReference type="InterPro" id="IPR003615">
    <property type="entry name" value="HNH_nuc"/>
</dbReference>